<organism evidence="1">
    <name type="scientific">Anoplophora chinensis</name>
    <name type="common">Citrus longhorn beetle</name>
    <dbReference type="NCBI Taxonomy" id="217632"/>
    <lineage>
        <taxon>Eukaryota</taxon>
        <taxon>Metazoa</taxon>
        <taxon>Ecdysozoa</taxon>
        <taxon>Arthropoda</taxon>
        <taxon>Hexapoda</taxon>
        <taxon>Insecta</taxon>
        <taxon>Pterygota</taxon>
        <taxon>Neoptera</taxon>
        <taxon>Endopterygota</taxon>
        <taxon>Coleoptera</taxon>
        <taxon>Polyphaga</taxon>
        <taxon>Cucujiformia</taxon>
        <taxon>Chrysomeloidea</taxon>
        <taxon>Cerambycidae</taxon>
        <taxon>Lamiinae</taxon>
        <taxon>Lamiini</taxon>
        <taxon>Anoplophora</taxon>
    </lineage>
</organism>
<reference evidence="1" key="1">
    <citation type="journal article" date="2017" name="Sci. Rep.">
        <title>Antennal transcriptome analysis and expression profiles of olfactory genes in Anoplophora chinensis.</title>
        <authorList>
            <person name="Wang J."/>
            <person name="Hu P."/>
            <person name="Gao P."/>
            <person name="Tao J."/>
            <person name="Luo Y."/>
        </authorList>
    </citation>
    <scope>NUCLEOTIDE SEQUENCE</scope>
</reference>
<accession>A0A2H4ZB08</accession>
<evidence type="ECO:0000313" key="1">
    <source>
        <dbReference type="EMBL" id="AUF72953.1"/>
    </source>
</evidence>
<dbReference type="AlphaFoldDB" id="A0A2H4ZB08"/>
<protein>
    <submittedName>
        <fullName evidence="1">Odorant-binding protein</fullName>
    </submittedName>
</protein>
<proteinExistence type="evidence at transcript level"/>
<sequence>MKKRRDSRHCIMNAKVISMRRPQENFTKENYWINP</sequence>
<dbReference type="EMBL" id="MF975377">
    <property type="protein sequence ID" value="AUF72953.1"/>
    <property type="molecule type" value="mRNA"/>
</dbReference>
<name>A0A2H4ZB08_ANOCN</name>